<dbReference type="NCBIfam" id="TIGR00125">
    <property type="entry name" value="cyt_tran_rel"/>
    <property type="match status" value="1"/>
</dbReference>
<dbReference type="UniPathway" id="UPA00276">
    <property type="reaction ID" value="UER00406"/>
</dbReference>
<dbReference type="GO" id="GO:0008531">
    <property type="term" value="F:riboflavin kinase activity"/>
    <property type="evidence" value="ECO:0007669"/>
    <property type="project" value="UniProtKB-UniRule"/>
</dbReference>
<dbReference type="GO" id="GO:0005524">
    <property type="term" value="F:ATP binding"/>
    <property type="evidence" value="ECO:0007669"/>
    <property type="project" value="UniProtKB-UniRule"/>
</dbReference>
<comment type="catalytic activity">
    <reaction evidence="14 15">
        <text>FMN + ATP + H(+) = FAD + diphosphate</text>
        <dbReference type="Rhea" id="RHEA:17237"/>
        <dbReference type="ChEBI" id="CHEBI:15378"/>
        <dbReference type="ChEBI" id="CHEBI:30616"/>
        <dbReference type="ChEBI" id="CHEBI:33019"/>
        <dbReference type="ChEBI" id="CHEBI:57692"/>
        <dbReference type="ChEBI" id="CHEBI:58210"/>
        <dbReference type="EC" id="2.7.7.2"/>
    </reaction>
</comment>
<keyword evidence="11 15" id="KW-0067">ATP-binding</keyword>
<evidence type="ECO:0000256" key="7">
    <source>
        <dbReference type="ARBA" id="ARBA00022695"/>
    </source>
</evidence>
<dbReference type="InterPro" id="IPR004821">
    <property type="entry name" value="Cyt_trans-like"/>
</dbReference>
<evidence type="ECO:0000256" key="14">
    <source>
        <dbReference type="ARBA" id="ARBA00049494"/>
    </source>
</evidence>
<dbReference type="GO" id="GO:0006747">
    <property type="term" value="P:FAD biosynthetic process"/>
    <property type="evidence" value="ECO:0007669"/>
    <property type="project" value="UniProtKB-UniRule"/>
</dbReference>
<dbReference type="GO" id="GO:0009398">
    <property type="term" value="P:FMN biosynthetic process"/>
    <property type="evidence" value="ECO:0007669"/>
    <property type="project" value="UniProtKB-UniRule"/>
</dbReference>
<dbReference type="FunCoup" id="A0A2G4YUC0">
    <property type="interactions" value="412"/>
</dbReference>
<keyword evidence="5 15" id="KW-0288">FMN</keyword>
<dbReference type="SMART" id="SM00904">
    <property type="entry name" value="Flavokinase"/>
    <property type="match status" value="1"/>
</dbReference>
<dbReference type="Pfam" id="PF01687">
    <property type="entry name" value="Flavokinase"/>
    <property type="match status" value="1"/>
</dbReference>
<evidence type="ECO:0000256" key="4">
    <source>
        <dbReference type="ARBA" id="ARBA00022630"/>
    </source>
</evidence>
<evidence type="ECO:0000313" key="17">
    <source>
        <dbReference type="EMBL" id="PHZ85066.1"/>
    </source>
</evidence>
<proteinExistence type="inferred from homology"/>
<evidence type="ECO:0000256" key="5">
    <source>
        <dbReference type="ARBA" id="ARBA00022643"/>
    </source>
</evidence>
<comment type="similarity">
    <text evidence="15">Belongs to the ribF family.</text>
</comment>
<dbReference type="InterPro" id="IPR023465">
    <property type="entry name" value="Riboflavin_kinase_dom_sf"/>
</dbReference>
<dbReference type="NCBIfam" id="NF004160">
    <property type="entry name" value="PRK05627.1-3"/>
    <property type="match status" value="1"/>
</dbReference>
<keyword evidence="8 15" id="KW-0547">Nucleotide-binding</keyword>
<dbReference type="UniPathway" id="UPA00277">
    <property type="reaction ID" value="UER00407"/>
</dbReference>
<dbReference type="PIRSF" id="PIRSF004491">
    <property type="entry name" value="FAD_Synth"/>
    <property type="match status" value="1"/>
</dbReference>
<evidence type="ECO:0000256" key="8">
    <source>
        <dbReference type="ARBA" id="ARBA00022741"/>
    </source>
</evidence>
<dbReference type="NCBIfam" id="NF004162">
    <property type="entry name" value="PRK05627.1-5"/>
    <property type="match status" value="1"/>
</dbReference>
<dbReference type="PANTHER" id="PTHR22749:SF6">
    <property type="entry name" value="RIBOFLAVIN KINASE"/>
    <property type="match status" value="1"/>
</dbReference>
<dbReference type="InterPro" id="IPR023468">
    <property type="entry name" value="Riboflavin_kinase"/>
</dbReference>
<dbReference type="Pfam" id="PF06574">
    <property type="entry name" value="FAD_syn"/>
    <property type="match status" value="1"/>
</dbReference>
<dbReference type="InterPro" id="IPR015865">
    <property type="entry name" value="Riboflavin_kinase_bac/euk"/>
</dbReference>
<evidence type="ECO:0000259" key="16">
    <source>
        <dbReference type="SMART" id="SM00904"/>
    </source>
</evidence>
<dbReference type="SUPFAM" id="SSF52374">
    <property type="entry name" value="Nucleotidylyl transferase"/>
    <property type="match status" value="1"/>
</dbReference>
<dbReference type="FunFam" id="3.40.50.620:FF:000021">
    <property type="entry name" value="Riboflavin biosynthesis protein"/>
    <property type="match status" value="1"/>
</dbReference>
<comment type="pathway">
    <text evidence="3 15">Cofactor biosynthesis; FMN biosynthesis; FMN from riboflavin (ATP route): step 1/1.</text>
</comment>
<dbReference type="NCBIfam" id="TIGR00083">
    <property type="entry name" value="ribF"/>
    <property type="match status" value="1"/>
</dbReference>
<evidence type="ECO:0000256" key="11">
    <source>
        <dbReference type="ARBA" id="ARBA00022840"/>
    </source>
</evidence>
<dbReference type="PANTHER" id="PTHR22749">
    <property type="entry name" value="RIBOFLAVIN KINASE/FMN ADENYLYLTRANSFERASE"/>
    <property type="match status" value="1"/>
</dbReference>
<comment type="pathway">
    <text evidence="2 15">Cofactor biosynthesis; FAD biosynthesis; FAD from FMN: step 1/1.</text>
</comment>
<dbReference type="InterPro" id="IPR014729">
    <property type="entry name" value="Rossmann-like_a/b/a_fold"/>
</dbReference>
<name>A0A2G4YUC0_9PROT</name>
<dbReference type="InterPro" id="IPR015864">
    <property type="entry name" value="FAD_synthase"/>
</dbReference>
<keyword evidence="12" id="KW-0511">Multifunctional enzyme</keyword>
<evidence type="ECO:0000256" key="3">
    <source>
        <dbReference type="ARBA" id="ARBA00005201"/>
    </source>
</evidence>
<dbReference type="AlphaFoldDB" id="A0A2G4YUC0"/>
<evidence type="ECO:0000313" key="18">
    <source>
        <dbReference type="Proteomes" id="UP000229730"/>
    </source>
</evidence>
<dbReference type="OrthoDB" id="9803667at2"/>
<evidence type="ECO:0000256" key="10">
    <source>
        <dbReference type="ARBA" id="ARBA00022827"/>
    </source>
</evidence>
<dbReference type="Gene3D" id="2.40.30.30">
    <property type="entry name" value="Riboflavin kinase-like"/>
    <property type="match status" value="1"/>
</dbReference>
<dbReference type="GO" id="GO:0009231">
    <property type="term" value="P:riboflavin biosynthetic process"/>
    <property type="evidence" value="ECO:0007669"/>
    <property type="project" value="InterPro"/>
</dbReference>
<evidence type="ECO:0000256" key="1">
    <source>
        <dbReference type="ARBA" id="ARBA00002121"/>
    </source>
</evidence>
<evidence type="ECO:0000256" key="2">
    <source>
        <dbReference type="ARBA" id="ARBA00004726"/>
    </source>
</evidence>
<evidence type="ECO:0000256" key="12">
    <source>
        <dbReference type="ARBA" id="ARBA00023268"/>
    </source>
</evidence>
<keyword evidence="10 15" id="KW-0274">FAD</keyword>
<evidence type="ECO:0000256" key="13">
    <source>
        <dbReference type="ARBA" id="ARBA00047880"/>
    </source>
</evidence>
<dbReference type="InterPro" id="IPR002606">
    <property type="entry name" value="Riboflavin_kinase_bac"/>
</dbReference>
<dbReference type="GO" id="GO:0003919">
    <property type="term" value="F:FMN adenylyltransferase activity"/>
    <property type="evidence" value="ECO:0007669"/>
    <property type="project" value="UniProtKB-UniRule"/>
</dbReference>
<evidence type="ECO:0000256" key="15">
    <source>
        <dbReference type="PIRNR" id="PIRNR004491"/>
    </source>
</evidence>
<keyword evidence="4 15" id="KW-0285">Flavoprotein</keyword>
<keyword evidence="9 15" id="KW-0418">Kinase</keyword>
<dbReference type="InParanoid" id="A0A2G4YUC0"/>
<dbReference type="EC" id="2.7.1.26" evidence="15"/>
<dbReference type="EMBL" id="PDEM01000020">
    <property type="protein sequence ID" value="PHZ85066.1"/>
    <property type="molecule type" value="Genomic_DNA"/>
</dbReference>
<reference evidence="17 18" key="1">
    <citation type="submission" date="2017-10" db="EMBL/GenBank/DDBJ databases">
        <title>Frigbacter circumglobatus gen. nov. sp. nov., isolated from sediment cultured in situ.</title>
        <authorList>
            <person name="Zhao Z."/>
        </authorList>
    </citation>
    <scope>NUCLEOTIDE SEQUENCE [LARGE SCALE GENOMIC DNA]</scope>
    <source>
        <strain evidence="17 18">ZYL</strain>
    </source>
</reference>
<keyword evidence="18" id="KW-1185">Reference proteome</keyword>
<sequence>MKIFRHYEHLPDAAKGSVVVLGNFDGFHKGHQTVVGRAGRLAREMNTTLSVLVVEPHPRYFFNPDQEEFRLTSFRTKAHLMEQFGVDTLFVLPFDQKLSQMKAQDFVLDVLRDGLDAYHVFVGYDYRFGAGRGGSADVLRQMGQMEQFGVTVVEKIMEGDHIYSSTNIRTALRAGDVRGSADRLGHWWHVEGHVQKGDQRGRTINFPTANLSMEGYIKPKLGVYAVRVTIPSGPAKGTWDGVANVGRRPTFEKDDLTLEAHIFNFDHNIYELPIQVEFVGHIRPEMKFDGLETLKNQIARDCDTAREILARPENQSAYIPAPTLKDHLSEE</sequence>
<dbReference type="Proteomes" id="UP000229730">
    <property type="component" value="Unassembled WGS sequence"/>
</dbReference>
<comment type="caution">
    <text evidence="17">The sequence shown here is derived from an EMBL/GenBank/DDBJ whole genome shotgun (WGS) entry which is preliminary data.</text>
</comment>
<dbReference type="EC" id="2.7.7.2" evidence="15"/>
<keyword evidence="6 15" id="KW-0808">Transferase</keyword>
<feature type="domain" description="Riboflavin kinase" evidence="16">
    <location>
        <begin position="183"/>
        <end position="310"/>
    </location>
</feature>
<organism evidence="17 18">
    <name type="scientific">Paremcibacter congregatus</name>
    <dbReference type="NCBI Taxonomy" id="2043170"/>
    <lineage>
        <taxon>Bacteria</taxon>
        <taxon>Pseudomonadati</taxon>
        <taxon>Pseudomonadota</taxon>
        <taxon>Alphaproteobacteria</taxon>
        <taxon>Emcibacterales</taxon>
        <taxon>Emcibacteraceae</taxon>
        <taxon>Paremcibacter</taxon>
    </lineage>
</organism>
<dbReference type="CDD" id="cd02064">
    <property type="entry name" value="FAD_synthetase_N"/>
    <property type="match status" value="1"/>
</dbReference>
<protein>
    <recommendedName>
        <fullName evidence="15">Riboflavin biosynthesis protein</fullName>
    </recommendedName>
    <domain>
        <recommendedName>
            <fullName evidence="15">Riboflavin kinase</fullName>
            <ecNumber evidence="15">2.7.1.26</ecNumber>
        </recommendedName>
        <alternativeName>
            <fullName evidence="15">Flavokinase</fullName>
        </alternativeName>
    </domain>
    <domain>
        <recommendedName>
            <fullName evidence="15">FMN adenylyltransferase</fullName>
            <ecNumber evidence="15">2.7.7.2</ecNumber>
        </recommendedName>
        <alternativeName>
            <fullName evidence="15">FAD pyrophosphorylase</fullName>
        </alternativeName>
        <alternativeName>
            <fullName evidence="15">FAD synthase</fullName>
        </alternativeName>
    </domain>
</protein>
<comment type="function">
    <text evidence="1">Catalyzes the phosphorylation of riboflavin to FMN followed by the adenylation of FMN to FAD.</text>
</comment>
<dbReference type="SUPFAM" id="SSF82114">
    <property type="entry name" value="Riboflavin kinase-like"/>
    <property type="match status" value="1"/>
</dbReference>
<accession>A0A2G4YUC0</accession>
<dbReference type="RefSeq" id="WP_099472804.1">
    <property type="nucleotide sequence ID" value="NZ_CP041025.1"/>
</dbReference>
<gene>
    <name evidence="17" type="ORF">CRD36_09830</name>
</gene>
<evidence type="ECO:0000256" key="6">
    <source>
        <dbReference type="ARBA" id="ARBA00022679"/>
    </source>
</evidence>
<evidence type="ECO:0000256" key="9">
    <source>
        <dbReference type="ARBA" id="ARBA00022777"/>
    </source>
</evidence>
<keyword evidence="7 15" id="KW-0548">Nucleotidyltransferase</keyword>
<dbReference type="Gene3D" id="3.40.50.620">
    <property type="entry name" value="HUPs"/>
    <property type="match status" value="1"/>
</dbReference>
<comment type="catalytic activity">
    <reaction evidence="13 15">
        <text>riboflavin + ATP = FMN + ADP + H(+)</text>
        <dbReference type="Rhea" id="RHEA:14357"/>
        <dbReference type="ChEBI" id="CHEBI:15378"/>
        <dbReference type="ChEBI" id="CHEBI:30616"/>
        <dbReference type="ChEBI" id="CHEBI:57986"/>
        <dbReference type="ChEBI" id="CHEBI:58210"/>
        <dbReference type="ChEBI" id="CHEBI:456216"/>
        <dbReference type="EC" id="2.7.1.26"/>
    </reaction>
</comment>